<dbReference type="Gramene" id="C.cajan_39153.t">
    <property type="protein sequence ID" value="C.cajan_39153.t.cds1"/>
    <property type="gene ID" value="C.cajan_39153"/>
</dbReference>
<reference evidence="1" key="1">
    <citation type="journal article" date="2012" name="Nat. Biotechnol.">
        <title>Draft genome sequence of pigeonpea (Cajanus cajan), an orphan legume crop of resource-poor farmers.</title>
        <authorList>
            <person name="Varshney R.K."/>
            <person name="Chen W."/>
            <person name="Li Y."/>
            <person name="Bharti A.K."/>
            <person name="Saxena R.K."/>
            <person name="Schlueter J.A."/>
            <person name="Donoghue M.T."/>
            <person name="Azam S."/>
            <person name="Fan G."/>
            <person name="Whaley A.M."/>
            <person name="Farmer A.D."/>
            <person name="Sheridan J."/>
            <person name="Iwata A."/>
            <person name="Tuteja R."/>
            <person name="Penmetsa R.V."/>
            <person name="Wu W."/>
            <person name="Upadhyaya H.D."/>
            <person name="Yang S.P."/>
            <person name="Shah T."/>
            <person name="Saxena K.B."/>
            <person name="Michael T."/>
            <person name="McCombie W.R."/>
            <person name="Yang B."/>
            <person name="Zhang G."/>
            <person name="Yang H."/>
            <person name="Wang J."/>
            <person name="Spillane C."/>
            <person name="Cook D.R."/>
            <person name="May G.D."/>
            <person name="Xu X."/>
            <person name="Jackson S.A."/>
        </authorList>
    </citation>
    <scope>NUCLEOTIDE SEQUENCE [LARGE SCALE GENOMIC DNA]</scope>
</reference>
<dbReference type="AlphaFoldDB" id="A0A151RA93"/>
<dbReference type="Proteomes" id="UP000075243">
    <property type="component" value="Unassembled WGS sequence"/>
</dbReference>
<dbReference type="EMBL" id="KQ483905">
    <property type="protein sequence ID" value="KYP39472.1"/>
    <property type="molecule type" value="Genomic_DNA"/>
</dbReference>
<proteinExistence type="predicted"/>
<name>A0A151RA93_CAJCA</name>
<evidence type="ECO:0000313" key="1">
    <source>
        <dbReference type="EMBL" id="KYP39472.1"/>
    </source>
</evidence>
<accession>A0A151RA93</accession>
<evidence type="ECO:0000313" key="2">
    <source>
        <dbReference type="Proteomes" id="UP000075243"/>
    </source>
</evidence>
<feature type="non-terminal residue" evidence="1">
    <location>
        <position position="1"/>
    </location>
</feature>
<sequence>HWERYIPLSWERKPGVTKVTAAESFPKQHNFNPSETARNSVHAFQIPLPPCVFQPPYYTTFSKKCVKTVIRMQEHDTFFAAYKNCTKRNIRYKLEVAWRHIIYFLQAIMRYP</sequence>
<keyword evidence="2" id="KW-1185">Reference proteome</keyword>
<organism evidence="1 2">
    <name type="scientific">Cajanus cajan</name>
    <name type="common">Pigeon pea</name>
    <name type="synonym">Cajanus indicus</name>
    <dbReference type="NCBI Taxonomy" id="3821"/>
    <lineage>
        <taxon>Eukaryota</taxon>
        <taxon>Viridiplantae</taxon>
        <taxon>Streptophyta</taxon>
        <taxon>Embryophyta</taxon>
        <taxon>Tracheophyta</taxon>
        <taxon>Spermatophyta</taxon>
        <taxon>Magnoliopsida</taxon>
        <taxon>eudicotyledons</taxon>
        <taxon>Gunneridae</taxon>
        <taxon>Pentapetalae</taxon>
        <taxon>rosids</taxon>
        <taxon>fabids</taxon>
        <taxon>Fabales</taxon>
        <taxon>Fabaceae</taxon>
        <taxon>Papilionoideae</taxon>
        <taxon>50 kb inversion clade</taxon>
        <taxon>NPAAA clade</taxon>
        <taxon>indigoferoid/millettioid clade</taxon>
        <taxon>Phaseoleae</taxon>
        <taxon>Cajanus</taxon>
    </lineage>
</organism>
<gene>
    <name evidence="1" type="ORF">KK1_039205</name>
</gene>
<dbReference type="PANTHER" id="PTHR33696">
    <property type="entry name" value="T22J18.15-RELATED"/>
    <property type="match status" value="1"/>
</dbReference>
<dbReference type="PANTHER" id="PTHR33696:SF3">
    <property type="entry name" value="FLZ-TYPE DOMAIN-CONTAINING PROTEIN"/>
    <property type="match status" value="1"/>
</dbReference>
<protein>
    <submittedName>
        <fullName evidence="1">Uncharacterized protein</fullName>
    </submittedName>
</protein>